<comment type="similarity">
    <text evidence="1 4 5">Belongs to the universal ribosomal protein uL6 family.</text>
</comment>
<evidence type="ECO:0000313" key="8">
    <source>
        <dbReference type="EMBL" id="MYE38487.1"/>
    </source>
</evidence>
<protein>
    <recommendedName>
        <fullName evidence="4">Large ribosomal subunit protein uL6</fullName>
    </recommendedName>
</protein>
<accession>A0A845DAV6</accession>
<name>A0A845DAV6_9BACT</name>
<evidence type="ECO:0000256" key="6">
    <source>
        <dbReference type="RuleBase" id="RU003870"/>
    </source>
</evidence>
<evidence type="ECO:0000313" key="9">
    <source>
        <dbReference type="Proteomes" id="UP000449092"/>
    </source>
</evidence>
<dbReference type="GO" id="GO:0002181">
    <property type="term" value="P:cytoplasmic translation"/>
    <property type="evidence" value="ECO:0007669"/>
    <property type="project" value="TreeGrafter"/>
</dbReference>
<dbReference type="PANTHER" id="PTHR11655:SF14">
    <property type="entry name" value="LARGE RIBOSOMAL SUBUNIT PROTEIN UL6M"/>
    <property type="match status" value="1"/>
</dbReference>
<dbReference type="PIRSF" id="PIRSF002162">
    <property type="entry name" value="Ribosomal_L6"/>
    <property type="match status" value="1"/>
</dbReference>
<dbReference type="Pfam" id="PF00347">
    <property type="entry name" value="Ribosomal_L6"/>
    <property type="match status" value="2"/>
</dbReference>
<evidence type="ECO:0000256" key="3">
    <source>
        <dbReference type="ARBA" id="ARBA00023274"/>
    </source>
</evidence>
<gene>
    <name evidence="4" type="primary">rplF</name>
    <name evidence="8" type="ORF">F4X82_03155</name>
</gene>
<dbReference type="InterPro" id="IPR020040">
    <property type="entry name" value="Ribosomal_uL6_a/b-dom"/>
</dbReference>
<dbReference type="GO" id="GO:0022625">
    <property type="term" value="C:cytosolic large ribosomal subunit"/>
    <property type="evidence" value="ECO:0007669"/>
    <property type="project" value="UniProtKB-UniRule"/>
</dbReference>
<dbReference type="InterPro" id="IPR019906">
    <property type="entry name" value="Ribosomal_uL6_bac-type"/>
</dbReference>
<dbReference type="GO" id="GO:0003735">
    <property type="term" value="F:structural constituent of ribosome"/>
    <property type="evidence" value="ECO:0007669"/>
    <property type="project" value="UniProtKB-UniRule"/>
</dbReference>
<dbReference type="NCBIfam" id="TIGR03654">
    <property type="entry name" value="L6_bact"/>
    <property type="match status" value="1"/>
</dbReference>
<dbReference type="HAMAP" id="MF_01365_B">
    <property type="entry name" value="Ribosomal_uL6_B"/>
    <property type="match status" value="1"/>
</dbReference>
<reference evidence="8 9" key="1">
    <citation type="submission" date="2019-09" db="EMBL/GenBank/DDBJ databases">
        <title>Characterisation of the sponge microbiome using genome-centric metagenomics.</title>
        <authorList>
            <person name="Engelberts J.P."/>
            <person name="Robbins S.J."/>
            <person name="De Goeij J.M."/>
            <person name="Aranda M."/>
            <person name="Bell S.C."/>
            <person name="Webster N.S."/>
        </authorList>
    </citation>
    <scope>NUCLEOTIDE SEQUENCE [LARGE SCALE GENOMIC DNA]</scope>
    <source>
        <strain evidence="8">SB0662_bin_43</strain>
    </source>
</reference>
<dbReference type="PROSITE" id="PS00525">
    <property type="entry name" value="RIBOSOMAL_L6_1"/>
    <property type="match status" value="1"/>
</dbReference>
<keyword evidence="4 6" id="KW-0694">RNA-binding</keyword>
<evidence type="ECO:0000256" key="4">
    <source>
        <dbReference type="HAMAP-Rule" id="MF_01365"/>
    </source>
</evidence>
<dbReference type="SUPFAM" id="SSF56053">
    <property type="entry name" value="Ribosomal protein L6"/>
    <property type="match status" value="2"/>
</dbReference>
<evidence type="ECO:0000256" key="5">
    <source>
        <dbReference type="RuleBase" id="RU003869"/>
    </source>
</evidence>
<dbReference type="InterPro" id="IPR036789">
    <property type="entry name" value="Ribosomal_uL6-like_a/b-dom_sf"/>
</dbReference>
<feature type="domain" description="Large ribosomal subunit protein uL6 alpha-beta" evidence="7">
    <location>
        <begin position="11"/>
        <end position="82"/>
    </location>
</feature>
<dbReference type="EMBL" id="VXOY01000027">
    <property type="protein sequence ID" value="MYE38487.1"/>
    <property type="molecule type" value="Genomic_DNA"/>
</dbReference>
<keyword evidence="2 4" id="KW-0689">Ribosomal protein</keyword>
<dbReference type="FunFam" id="3.90.930.12:FF:000001">
    <property type="entry name" value="50S ribosomal protein L6"/>
    <property type="match status" value="1"/>
</dbReference>
<comment type="function">
    <text evidence="4 6">This protein binds to the 23S rRNA, and is important in its secondary structure. It is located near the subunit interface in the base of the L7/L12 stalk, and near the tRNA binding site of the peptidyltransferase center.</text>
</comment>
<dbReference type="Gene3D" id="3.90.930.12">
    <property type="entry name" value="Ribosomal protein L6, alpha-beta domain"/>
    <property type="match status" value="2"/>
</dbReference>
<proteinExistence type="inferred from homology"/>
<dbReference type="GO" id="GO:0019843">
    <property type="term" value="F:rRNA binding"/>
    <property type="evidence" value="ECO:0007669"/>
    <property type="project" value="UniProtKB-UniRule"/>
</dbReference>
<evidence type="ECO:0000256" key="1">
    <source>
        <dbReference type="ARBA" id="ARBA00009356"/>
    </source>
</evidence>
<dbReference type="PANTHER" id="PTHR11655">
    <property type="entry name" value="60S/50S RIBOSOMAL PROTEIN L6/L9"/>
    <property type="match status" value="1"/>
</dbReference>
<sequence>MSRVGKKPIPIPEKTRITVVDGLVTAQGPLGELSLTIPDMFQVEQTDSDITLSVQRKKPNTAAHWGLYRSLLANVIEGVSNGFEKRLEIQGVGYRAAIQGKNLVLSLGYSHPITVEIPDDVTIELERQYIIIKGIDKQRVGQLAANIRAFRKPEPYKGKGIRYVGEFVRRKVGKRVVSG</sequence>
<keyword evidence="3 4" id="KW-0687">Ribonucleoprotein</keyword>
<dbReference type="InterPro" id="IPR002358">
    <property type="entry name" value="Ribosomal_uL6_CS"/>
</dbReference>
<dbReference type="Proteomes" id="UP000449092">
    <property type="component" value="Unassembled WGS sequence"/>
</dbReference>
<comment type="caution">
    <text evidence="8">The sequence shown here is derived from an EMBL/GenBank/DDBJ whole genome shotgun (WGS) entry which is preliminary data.</text>
</comment>
<comment type="subunit">
    <text evidence="4">Part of the 50S ribosomal subunit.</text>
</comment>
<organism evidence="8 9">
    <name type="scientific">Candidatus Spechtbacteria bacterium SB0662_bin_43</name>
    <dbReference type="NCBI Taxonomy" id="2604897"/>
    <lineage>
        <taxon>Bacteria</taxon>
        <taxon>Candidatus Spechtiibacteriota</taxon>
    </lineage>
</organism>
<dbReference type="InterPro" id="IPR000702">
    <property type="entry name" value="Ribosomal_uL6-like"/>
</dbReference>
<feature type="domain" description="Large ribosomal subunit protein uL6 alpha-beta" evidence="7">
    <location>
        <begin position="91"/>
        <end position="163"/>
    </location>
</feature>
<dbReference type="PRINTS" id="PR00059">
    <property type="entry name" value="RIBOSOMALL6"/>
</dbReference>
<keyword evidence="4 6" id="KW-0699">rRNA-binding</keyword>
<evidence type="ECO:0000259" key="7">
    <source>
        <dbReference type="Pfam" id="PF00347"/>
    </source>
</evidence>
<evidence type="ECO:0000256" key="2">
    <source>
        <dbReference type="ARBA" id="ARBA00022980"/>
    </source>
</evidence>
<dbReference type="AlphaFoldDB" id="A0A845DAV6"/>